<evidence type="ECO:0000256" key="1">
    <source>
        <dbReference type="SAM" id="MobiDB-lite"/>
    </source>
</evidence>
<dbReference type="GO" id="GO:0005737">
    <property type="term" value="C:cytoplasm"/>
    <property type="evidence" value="ECO:0007669"/>
    <property type="project" value="TreeGrafter"/>
</dbReference>
<accession>A0AAD9KBL5</accession>
<proteinExistence type="predicted"/>
<sequence length="367" mass="42519">MAATDLIRPHTAMGYNKQFKRSCNQVQLADHLLLPGFQKHLQDFYMKASPEDRLRCADLITDLDQSDPRIRLPYNERPQSELKYKRPQTAMACLEQYRDPLDPYSTTYKREYKTLQFQPTKPIKPKNTFRQTELAVPRRTTTYATEYCYKGQPLKQDPESPDPHKRNNPHPAEGFIMWRLPGSKKLELGNQNWELTDQMLDEVMHGQLTSTYQNDFVGLPPGKEGVKSVKLAFGNMRDTRSDVPYTLNTSTRRTYQTPEVQPQLATNTLRYGCNKQKNVAVTGVVPTVSSRYLKIQPRTTYESEFSYCNSKTIAAKEQRKKKEREIRDRNRAMFQPPQTASSSHSSSLYHVYPTRCLETPTTPLSNY</sequence>
<evidence type="ECO:0000313" key="2">
    <source>
        <dbReference type="EMBL" id="KAK2168678.1"/>
    </source>
</evidence>
<dbReference type="PANTHER" id="PTHR33769:SF2">
    <property type="entry name" value="TESTIS-EXPRESSED PROTEIN 26"/>
    <property type="match status" value="1"/>
</dbReference>
<feature type="compositionally biased region" description="Basic and acidic residues" evidence="1">
    <location>
        <begin position="156"/>
        <end position="165"/>
    </location>
</feature>
<reference evidence="2" key="1">
    <citation type="journal article" date="2023" name="Mol. Biol. Evol.">
        <title>Third-Generation Sequencing Reveals the Adaptive Role of the Epigenome in Three Deep-Sea Polychaetes.</title>
        <authorList>
            <person name="Perez M."/>
            <person name="Aroh O."/>
            <person name="Sun Y."/>
            <person name="Lan Y."/>
            <person name="Juniper S.K."/>
            <person name="Young C.R."/>
            <person name="Angers B."/>
            <person name="Qian P.Y."/>
        </authorList>
    </citation>
    <scope>NUCLEOTIDE SEQUENCE</scope>
    <source>
        <strain evidence="2">P08H-3</strain>
    </source>
</reference>
<dbReference type="InterPro" id="IPR043460">
    <property type="entry name" value="MEDAG/TEX26"/>
</dbReference>
<name>A0AAD9KBL5_9ANNE</name>
<comment type="caution">
    <text evidence="2">The sequence shown here is derived from an EMBL/GenBank/DDBJ whole genome shotgun (WGS) entry which is preliminary data.</text>
</comment>
<keyword evidence="3" id="KW-1185">Reference proteome</keyword>
<dbReference type="EMBL" id="JAODUP010000015">
    <property type="protein sequence ID" value="KAK2168678.1"/>
    <property type="molecule type" value="Genomic_DNA"/>
</dbReference>
<evidence type="ECO:0000313" key="3">
    <source>
        <dbReference type="Proteomes" id="UP001208570"/>
    </source>
</evidence>
<organism evidence="2 3">
    <name type="scientific">Paralvinella palmiformis</name>
    <dbReference type="NCBI Taxonomy" id="53620"/>
    <lineage>
        <taxon>Eukaryota</taxon>
        <taxon>Metazoa</taxon>
        <taxon>Spiralia</taxon>
        <taxon>Lophotrochozoa</taxon>
        <taxon>Annelida</taxon>
        <taxon>Polychaeta</taxon>
        <taxon>Sedentaria</taxon>
        <taxon>Canalipalpata</taxon>
        <taxon>Terebellida</taxon>
        <taxon>Terebelliformia</taxon>
        <taxon>Alvinellidae</taxon>
        <taxon>Paralvinella</taxon>
    </lineage>
</organism>
<dbReference type="Proteomes" id="UP001208570">
    <property type="component" value="Unassembled WGS sequence"/>
</dbReference>
<gene>
    <name evidence="2" type="ORF">LSH36_15g16011</name>
</gene>
<feature type="region of interest" description="Disordered" evidence="1">
    <location>
        <begin position="152"/>
        <end position="172"/>
    </location>
</feature>
<dbReference type="PANTHER" id="PTHR33769">
    <property type="entry name" value="TESTIS-EXPRESSED PROTEIN 26 ISOFORM X3"/>
    <property type="match status" value="1"/>
</dbReference>
<dbReference type="AlphaFoldDB" id="A0AAD9KBL5"/>
<feature type="region of interest" description="Disordered" evidence="1">
    <location>
        <begin position="316"/>
        <end position="346"/>
    </location>
</feature>
<protein>
    <submittedName>
        <fullName evidence="2">Uncharacterized protein</fullName>
    </submittedName>
</protein>